<organism evidence="1 2">
    <name type="scientific">Acanthamoeba castellanii (strain ATCC 30010 / Neff)</name>
    <dbReference type="NCBI Taxonomy" id="1257118"/>
    <lineage>
        <taxon>Eukaryota</taxon>
        <taxon>Amoebozoa</taxon>
        <taxon>Discosea</taxon>
        <taxon>Longamoebia</taxon>
        <taxon>Centramoebida</taxon>
        <taxon>Acanthamoebidae</taxon>
        <taxon>Acanthamoeba</taxon>
    </lineage>
</organism>
<evidence type="ECO:0000313" key="1">
    <source>
        <dbReference type="EMBL" id="ELR11838.1"/>
    </source>
</evidence>
<gene>
    <name evidence="1" type="ORF">ACA1_363380</name>
</gene>
<dbReference type="KEGG" id="acan:ACA1_363380"/>
<dbReference type="Proteomes" id="UP000011083">
    <property type="component" value="Unassembled WGS sequence"/>
</dbReference>
<name>L8GGG3_ACACF</name>
<protein>
    <submittedName>
        <fullName evidence="1">Uncharacterized protein</fullName>
    </submittedName>
</protein>
<evidence type="ECO:0000313" key="2">
    <source>
        <dbReference type="Proteomes" id="UP000011083"/>
    </source>
</evidence>
<accession>L8GGG3</accession>
<dbReference type="RefSeq" id="XP_004333851.1">
    <property type="nucleotide sequence ID" value="XM_004333803.1"/>
</dbReference>
<keyword evidence="2" id="KW-1185">Reference proteome</keyword>
<reference evidence="1 2" key="1">
    <citation type="journal article" date="2013" name="Genome Biol.">
        <title>Genome of Acanthamoeba castellanii highlights extensive lateral gene transfer and early evolution of tyrosine kinase signaling.</title>
        <authorList>
            <person name="Clarke M."/>
            <person name="Lohan A.J."/>
            <person name="Liu B."/>
            <person name="Lagkouvardos I."/>
            <person name="Roy S."/>
            <person name="Zafar N."/>
            <person name="Bertelli C."/>
            <person name="Schilde C."/>
            <person name="Kianianmomeni A."/>
            <person name="Burglin T.R."/>
            <person name="Frech C."/>
            <person name="Turcotte B."/>
            <person name="Kopec K.O."/>
            <person name="Synnott J.M."/>
            <person name="Choo C."/>
            <person name="Paponov I."/>
            <person name="Finkler A."/>
            <person name="Soon Heng Tan C."/>
            <person name="Hutchins A.P."/>
            <person name="Weinmeier T."/>
            <person name="Rattei T."/>
            <person name="Chu J.S."/>
            <person name="Gimenez G."/>
            <person name="Irimia M."/>
            <person name="Rigden D.J."/>
            <person name="Fitzpatrick D.A."/>
            <person name="Lorenzo-Morales J."/>
            <person name="Bateman A."/>
            <person name="Chiu C.H."/>
            <person name="Tang P."/>
            <person name="Hegemann P."/>
            <person name="Fromm H."/>
            <person name="Raoult D."/>
            <person name="Greub G."/>
            <person name="Miranda-Saavedra D."/>
            <person name="Chen N."/>
            <person name="Nash P."/>
            <person name="Ginger M.L."/>
            <person name="Horn M."/>
            <person name="Schaap P."/>
            <person name="Caler L."/>
            <person name="Loftus B."/>
        </authorList>
    </citation>
    <scope>NUCLEOTIDE SEQUENCE [LARGE SCALE GENOMIC DNA]</scope>
    <source>
        <strain evidence="1 2">Neff</strain>
    </source>
</reference>
<sequence>MTYRITAEQRNSLSEVIGPNRLLPENADAFFTLLESWCNDTHWRAETCDMVRSFIADGMGFMLQRLFRDQYGQHPEFDRVTRGQTYHRQPSLAEIEELSARMRFAVEQGGSALSILEEFKRKNPHYNSTLRPVTDLATQTHVIKDDGIILFPRHF</sequence>
<dbReference type="VEuPathDB" id="AmoebaDB:ACA1_363380"/>
<dbReference type="AlphaFoldDB" id="L8GGG3"/>
<proteinExistence type="predicted"/>
<dbReference type="EMBL" id="KB008147">
    <property type="protein sequence ID" value="ELR11838.1"/>
    <property type="molecule type" value="Genomic_DNA"/>
</dbReference>
<dbReference type="GeneID" id="14912290"/>